<dbReference type="PANTHER" id="PTHR31920:SF122">
    <property type="entry name" value="B3 DOMAIN-CONTAINING PROTEIN REM23"/>
    <property type="match status" value="1"/>
</dbReference>
<evidence type="ECO:0000256" key="5">
    <source>
        <dbReference type="ARBA" id="ARBA00023242"/>
    </source>
</evidence>
<keyword evidence="2" id="KW-0805">Transcription regulation</keyword>
<dbReference type="GO" id="GO:0003677">
    <property type="term" value="F:DNA binding"/>
    <property type="evidence" value="ECO:0007669"/>
    <property type="project" value="UniProtKB-KW"/>
</dbReference>
<dbReference type="SMART" id="SM01019">
    <property type="entry name" value="B3"/>
    <property type="match status" value="1"/>
</dbReference>
<dbReference type="Pfam" id="PF02362">
    <property type="entry name" value="B3"/>
    <property type="match status" value="1"/>
</dbReference>
<dbReference type="CDD" id="cd10017">
    <property type="entry name" value="B3_DNA"/>
    <property type="match status" value="1"/>
</dbReference>
<dbReference type="PANTHER" id="PTHR31920">
    <property type="entry name" value="B3 DOMAIN-CONTAINING"/>
    <property type="match status" value="1"/>
</dbReference>
<accession>A0ABD3UKT6</accession>
<keyword evidence="4" id="KW-0804">Transcription</keyword>
<dbReference type="InterPro" id="IPR050655">
    <property type="entry name" value="Plant_B3_domain"/>
</dbReference>
<reference evidence="7 8" key="1">
    <citation type="submission" date="2024-12" db="EMBL/GenBank/DDBJ databases">
        <title>The unique morphological basis and parallel evolutionary history of personate flowers in Penstemon.</title>
        <authorList>
            <person name="Depatie T.H."/>
            <person name="Wessinger C.A."/>
        </authorList>
    </citation>
    <scope>NUCLEOTIDE SEQUENCE [LARGE SCALE GENOMIC DNA]</scope>
    <source>
        <strain evidence="7">WTNN_2</strain>
        <tissue evidence="7">Leaf</tissue>
    </source>
</reference>
<dbReference type="InterPro" id="IPR015300">
    <property type="entry name" value="DNA-bd_pseudobarrel_sf"/>
</dbReference>
<sequence length="130" mass="14942">MDNDMNNSEQKPCSFFMLFEFDNFTHELSIPPAVVRKYGSIFPENATIRINSGETLKVKLEQLDDMKYWFTNGWNTFTNDVGLEMGAFLVFWYIGHSIFDVSVFGISGCERVFSVHNNPTESDPDEFGND</sequence>
<dbReference type="Proteomes" id="UP001634393">
    <property type="component" value="Unassembled WGS sequence"/>
</dbReference>
<evidence type="ECO:0000259" key="6">
    <source>
        <dbReference type="PROSITE" id="PS50863"/>
    </source>
</evidence>
<proteinExistence type="predicted"/>
<gene>
    <name evidence="7" type="ORF">ACJIZ3_010600</name>
</gene>
<evidence type="ECO:0000256" key="4">
    <source>
        <dbReference type="ARBA" id="ARBA00023163"/>
    </source>
</evidence>
<name>A0ABD3UKT6_9LAMI</name>
<evidence type="ECO:0000256" key="1">
    <source>
        <dbReference type="ARBA" id="ARBA00004123"/>
    </source>
</evidence>
<evidence type="ECO:0000256" key="2">
    <source>
        <dbReference type="ARBA" id="ARBA00023015"/>
    </source>
</evidence>
<dbReference type="AlphaFoldDB" id="A0ABD3UKT6"/>
<organism evidence="7 8">
    <name type="scientific">Penstemon smallii</name>
    <dbReference type="NCBI Taxonomy" id="265156"/>
    <lineage>
        <taxon>Eukaryota</taxon>
        <taxon>Viridiplantae</taxon>
        <taxon>Streptophyta</taxon>
        <taxon>Embryophyta</taxon>
        <taxon>Tracheophyta</taxon>
        <taxon>Spermatophyta</taxon>
        <taxon>Magnoliopsida</taxon>
        <taxon>eudicotyledons</taxon>
        <taxon>Gunneridae</taxon>
        <taxon>Pentapetalae</taxon>
        <taxon>asterids</taxon>
        <taxon>lamiids</taxon>
        <taxon>Lamiales</taxon>
        <taxon>Plantaginaceae</taxon>
        <taxon>Cheloneae</taxon>
        <taxon>Penstemon</taxon>
    </lineage>
</organism>
<feature type="domain" description="TF-B3" evidence="6">
    <location>
        <begin position="13"/>
        <end position="107"/>
    </location>
</feature>
<dbReference type="Gene3D" id="2.40.330.10">
    <property type="entry name" value="DNA-binding pseudobarrel domain"/>
    <property type="match status" value="1"/>
</dbReference>
<evidence type="ECO:0000313" key="8">
    <source>
        <dbReference type="Proteomes" id="UP001634393"/>
    </source>
</evidence>
<dbReference type="SUPFAM" id="SSF101936">
    <property type="entry name" value="DNA-binding pseudobarrel domain"/>
    <property type="match status" value="1"/>
</dbReference>
<dbReference type="InterPro" id="IPR003340">
    <property type="entry name" value="B3_DNA-bd"/>
</dbReference>
<comment type="caution">
    <text evidence="7">The sequence shown here is derived from an EMBL/GenBank/DDBJ whole genome shotgun (WGS) entry which is preliminary data.</text>
</comment>
<keyword evidence="5" id="KW-0539">Nucleus</keyword>
<dbReference type="EMBL" id="JBJXBP010000001">
    <property type="protein sequence ID" value="KAL3848718.1"/>
    <property type="molecule type" value="Genomic_DNA"/>
</dbReference>
<keyword evidence="3" id="KW-0238">DNA-binding</keyword>
<evidence type="ECO:0000313" key="7">
    <source>
        <dbReference type="EMBL" id="KAL3848718.1"/>
    </source>
</evidence>
<protein>
    <recommendedName>
        <fullName evidence="6">TF-B3 domain-containing protein</fullName>
    </recommendedName>
</protein>
<evidence type="ECO:0000256" key="3">
    <source>
        <dbReference type="ARBA" id="ARBA00023125"/>
    </source>
</evidence>
<keyword evidence="8" id="KW-1185">Reference proteome</keyword>
<dbReference type="PROSITE" id="PS50863">
    <property type="entry name" value="B3"/>
    <property type="match status" value="1"/>
</dbReference>
<comment type="subcellular location">
    <subcellularLocation>
        <location evidence="1">Nucleus</location>
    </subcellularLocation>
</comment>
<dbReference type="GO" id="GO:0005634">
    <property type="term" value="C:nucleus"/>
    <property type="evidence" value="ECO:0007669"/>
    <property type="project" value="UniProtKB-SubCell"/>
</dbReference>